<reference evidence="1" key="1">
    <citation type="submission" date="2023-11" db="EMBL/GenBank/DDBJ databases">
        <authorList>
            <person name="Poullet M."/>
        </authorList>
    </citation>
    <scope>NUCLEOTIDE SEQUENCE</scope>
    <source>
        <strain evidence="1">E1834</strain>
    </source>
</reference>
<accession>A0ACB1AER0</accession>
<gene>
    <name evidence="1" type="ORF">MENTE1834_LOCUS37492</name>
</gene>
<dbReference type="Proteomes" id="UP001497535">
    <property type="component" value="Unassembled WGS sequence"/>
</dbReference>
<organism evidence="1 2">
    <name type="scientific">Meloidogyne enterolobii</name>
    <name type="common">Root-knot nematode worm</name>
    <name type="synonym">Meloidogyne mayaguensis</name>
    <dbReference type="NCBI Taxonomy" id="390850"/>
    <lineage>
        <taxon>Eukaryota</taxon>
        <taxon>Metazoa</taxon>
        <taxon>Ecdysozoa</taxon>
        <taxon>Nematoda</taxon>
        <taxon>Chromadorea</taxon>
        <taxon>Rhabditida</taxon>
        <taxon>Tylenchina</taxon>
        <taxon>Tylenchomorpha</taxon>
        <taxon>Tylenchoidea</taxon>
        <taxon>Meloidogynidae</taxon>
        <taxon>Meloidogyninae</taxon>
        <taxon>Meloidogyne</taxon>
    </lineage>
</organism>
<protein>
    <submittedName>
        <fullName evidence="1">Uncharacterized protein</fullName>
    </submittedName>
</protein>
<keyword evidence="2" id="KW-1185">Reference proteome</keyword>
<comment type="caution">
    <text evidence="1">The sequence shown here is derived from an EMBL/GenBank/DDBJ whole genome shotgun (WGS) entry which is preliminary data.</text>
</comment>
<sequence length="206" mass="23140">MGNRLTTTDRSLNYWLFNYRIWLIGIGAGIGIGFYYIWRRDVSRSVSNKRRTLPIKKAGKAGTFSVHSNDSFISACDEFVNLCEIPNDKESTSTEFASLALYNHGLKATENGDLKYGKSRDIARSVWNNRRAYPIEKTGTLSVLSDDSFITACDEFVNLCEMPSSDRESISTDFASLALYNAGLRATQNGDVKYRKSRILPQNCSV</sequence>
<proteinExistence type="predicted"/>
<evidence type="ECO:0000313" key="1">
    <source>
        <dbReference type="EMBL" id="CAK5089754.1"/>
    </source>
</evidence>
<dbReference type="EMBL" id="CAVMJV010000079">
    <property type="protein sequence ID" value="CAK5089754.1"/>
    <property type="molecule type" value="Genomic_DNA"/>
</dbReference>
<name>A0ACB1AER0_MELEN</name>
<evidence type="ECO:0000313" key="2">
    <source>
        <dbReference type="Proteomes" id="UP001497535"/>
    </source>
</evidence>